<dbReference type="NCBIfam" id="NF006367">
    <property type="entry name" value="PRK08591.1"/>
    <property type="match status" value="1"/>
</dbReference>
<feature type="domain" description="ATP-grasp" evidence="15">
    <location>
        <begin position="120"/>
        <end position="317"/>
    </location>
</feature>
<dbReference type="InterPro" id="IPR011054">
    <property type="entry name" value="Rudment_hybrid_motif"/>
</dbReference>
<comment type="subunit">
    <text evidence="4">Acetyl-CoA carboxylase is a heterohexamer of biotin carboxyl carrier protein, biotin carboxylase and the two subunits of carboxyl transferase in a 2:2 complex.</text>
</comment>
<dbReference type="InterPro" id="IPR011761">
    <property type="entry name" value="ATP-grasp"/>
</dbReference>
<gene>
    <name evidence="17" type="ORF">H0A36_03310</name>
</gene>
<evidence type="ECO:0000259" key="16">
    <source>
        <dbReference type="PROSITE" id="PS50979"/>
    </source>
</evidence>
<dbReference type="PANTHER" id="PTHR18866">
    <property type="entry name" value="CARBOXYLASE:PYRUVATE/ACETYL-COA/PROPIONYL-COA CARBOXYLASE"/>
    <property type="match status" value="1"/>
</dbReference>
<dbReference type="InterPro" id="IPR011053">
    <property type="entry name" value="Single_hybrid_motif"/>
</dbReference>
<dbReference type="PROSITE" id="PS00867">
    <property type="entry name" value="CPSASE_2"/>
    <property type="match status" value="1"/>
</dbReference>
<evidence type="ECO:0000313" key="18">
    <source>
        <dbReference type="Proteomes" id="UP000569732"/>
    </source>
</evidence>
<evidence type="ECO:0000256" key="4">
    <source>
        <dbReference type="ARBA" id="ARBA00011750"/>
    </source>
</evidence>
<evidence type="ECO:0000256" key="1">
    <source>
        <dbReference type="ARBA" id="ARBA00001953"/>
    </source>
</evidence>
<dbReference type="Pfam" id="PF02786">
    <property type="entry name" value="CPSase_L_D2"/>
    <property type="match status" value="1"/>
</dbReference>
<dbReference type="RefSeq" id="WP_180567053.1">
    <property type="nucleotide sequence ID" value="NZ_JACCKB010000003.1"/>
</dbReference>
<dbReference type="FunFam" id="3.30.470.20:FF:000028">
    <property type="entry name" value="Methylcrotonoyl-CoA carboxylase subunit alpha, mitochondrial"/>
    <property type="match status" value="1"/>
</dbReference>
<dbReference type="GO" id="GO:0005524">
    <property type="term" value="F:ATP binding"/>
    <property type="evidence" value="ECO:0007669"/>
    <property type="project" value="UniProtKB-UniRule"/>
</dbReference>
<keyword evidence="10" id="KW-0092">Biotin</keyword>
<evidence type="ECO:0000256" key="6">
    <source>
        <dbReference type="ARBA" id="ARBA00022598"/>
    </source>
</evidence>
<evidence type="ECO:0000313" key="17">
    <source>
        <dbReference type="EMBL" id="NYZ65022.1"/>
    </source>
</evidence>
<dbReference type="Proteomes" id="UP000569732">
    <property type="component" value="Unassembled WGS sequence"/>
</dbReference>
<dbReference type="FunFam" id="2.40.50.100:FF:000003">
    <property type="entry name" value="Acetyl-CoA carboxylase biotin carboxyl carrier protein"/>
    <property type="match status" value="1"/>
</dbReference>
<comment type="pathway">
    <text evidence="3">Lipid metabolism; malonyl-CoA biosynthesis; malonyl-CoA from acetyl-CoA: step 1/1.</text>
</comment>
<dbReference type="CDD" id="cd06850">
    <property type="entry name" value="biotinyl_domain"/>
    <property type="match status" value="1"/>
</dbReference>
<comment type="cofactor">
    <cofactor evidence="1">
        <name>biotin</name>
        <dbReference type="ChEBI" id="CHEBI:57586"/>
    </cofactor>
</comment>
<evidence type="ECO:0000259" key="15">
    <source>
        <dbReference type="PROSITE" id="PS50975"/>
    </source>
</evidence>
<organism evidence="17 18">
    <name type="scientific">Spartinivicinus marinus</name>
    <dbReference type="NCBI Taxonomy" id="2994442"/>
    <lineage>
        <taxon>Bacteria</taxon>
        <taxon>Pseudomonadati</taxon>
        <taxon>Pseudomonadota</taxon>
        <taxon>Gammaproteobacteria</taxon>
        <taxon>Oceanospirillales</taxon>
        <taxon>Zooshikellaceae</taxon>
        <taxon>Spartinivicinus</taxon>
    </lineage>
</organism>
<dbReference type="SUPFAM" id="SSF52440">
    <property type="entry name" value="PreATP-grasp domain"/>
    <property type="match status" value="1"/>
</dbReference>
<dbReference type="FunFam" id="3.40.50.20:FF:000010">
    <property type="entry name" value="Propionyl-CoA carboxylase subunit alpha"/>
    <property type="match status" value="1"/>
</dbReference>
<evidence type="ECO:0000256" key="10">
    <source>
        <dbReference type="ARBA" id="ARBA00023267"/>
    </source>
</evidence>
<evidence type="ECO:0000256" key="7">
    <source>
        <dbReference type="ARBA" id="ARBA00022741"/>
    </source>
</evidence>
<proteinExistence type="predicted"/>
<evidence type="ECO:0000256" key="13">
    <source>
        <dbReference type="PROSITE-ProRule" id="PRU00409"/>
    </source>
</evidence>
<dbReference type="PROSITE" id="PS50975">
    <property type="entry name" value="ATP_GRASP"/>
    <property type="match status" value="1"/>
</dbReference>
<evidence type="ECO:0000256" key="5">
    <source>
        <dbReference type="ARBA" id="ARBA00017242"/>
    </source>
</evidence>
<dbReference type="GO" id="GO:0046872">
    <property type="term" value="F:metal ion binding"/>
    <property type="evidence" value="ECO:0007669"/>
    <property type="project" value="InterPro"/>
</dbReference>
<accession>A0A853I0V0</accession>
<evidence type="ECO:0000256" key="11">
    <source>
        <dbReference type="ARBA" id="ARBA00033786"/>
    </source>
</evidence>
<evidence type="ECO:0000256" key="9">
    <source>
        <dbReference type="ARBA" id="ARBA00022946"/>
    </source>
</evidence>
<dbReference type="InterPro" id="IPR001882">
    <property type="entry name" value="Biotin_BS"/>
</dbReference>
<dbReference type="InterPro" id="IPR005481">
    <property type="entry name" value="BC-like_N"/>
</dbReference>
<dbReference type="EMBL" id="JACCKB010000003">
    <property type="protein sequence ID" value="NYZ65022.1"/>
    <property type="molecule type" value="Genomic_DNA"/>
</dbReference>
<feature type="domain" description="Biotin carboxylation" evidence="16">
    <location>
        <begin position="1"/>
        <end position="447"/>
    </location>
</feature>
<dbReference type="Pfam" id="PF00289">
    <property type="entry name" value="Biotin_carb_N"/>
    <property type="match status" value="1"/>
</dbReference>
<evidence type="ECO:0000256" key="12">
    <source>
        <dbReference type="ARBA" id="ARBA00048600"/>
    </source>
</evidence>
<dbReference type="FunFam" id="3.30.1490.20:FF:000003">
    <property type="entry name" value="acetyl-CoA carboxylase isoform X1"/>
    <property type="match status" value="1"/>
</dbReference>
<dbReference type="InterPro" id="IPR050856">
    <property type="entry name" value="Biotin_carboxylase_complex"/>
</dbReference>
<evidence type="ECO:0000256" key="2">
    <source>
        <dbReference type="ARBA" id="ARBA00003761"/>
    </source>
</evidence>
<dbReference type="InterPro" id="IPR005482">
    <property type="entry name" value="Biotin_COase_C"/>
</dbReference>
<dbReference type="Gene3D" id="3.30.470.20">
    <property type="entry name" value="ATP-grasp fold, B domain"/>
    <property type="match status" value="1"/>
</dbReference>
<comment type="caution">
    <text evidence="17">The sequence shown here is derived from an EMBL/GenBank/DDBJ whole genome shotgun (WGS) entry which is preliminary data.</text>
</comment>
<reference evidence="17 18" key="1">
    <citation type="submission" date="2020-07" db="EMBL/GenBank/DDBJ databases">
        <title>Endozoicomonas sp. nov., isolated from sediment.</title>
        <authorList>
            <person name="Gu T."/>
        </authorList>
    </citation>
    <scope>NUCLEOTIDE SEQUENCE [LARGE SCALE GENOMIC DNA]</scope>
    <source>
        <strain evidence="17 18">SM1973</strain>
    </source>
</reference>
<dbReference type="SUPFAM" id="SSF51246">
    <property type="entry name" value="Rudiment single hybrid motif"/>
    <property type="match status" value="1"/>
</dbReference>
<evidence type="ECO:0000256" key="8">
    <source>
        <dbReference type="ARBA" id="ARBA00022840"/>
    </source>
</evidence>
<dbReference type="AlphaFoldDB" id="A0A853I0V0"/>
<dbReference type="InterPro" id="IPR016185">
    <property type="entry name" value="PreATP-grasp_dom_sf"/>
</dbReference>
<dbReference type="GO" id="GO:0004075">
    <property type="term" value="F:biotin carboxylase activity"/>
    <property type="evidence" value="ECO:0007669"/>
    <property type="project" value="UniProtKB-EC"/>
</dbReference>
<dbReference type="InterPro" id="IPR011764">
    <property type="entry name" value="Biotin_carboxylation_dom"/>
</dbReference>
<feature type="domain" description="Lipoyl-binding" evidence="14">
    <location>
        <begin position="586"/>
        <end position="664"/>
    </location>
</feature>
<sequence>MFKRVLIANRGEIACRIIHTAQAMGIQCVAVYSEADRYSRHVQLADQAIWIGPAPSRDSYLNQQAILQAAQQTNAEAIHPGYGFLAENAEFAAACEQTGIRFIGPPANAIRLMGSKQQAKQLMEKAGVPVMPGYHQADQQQATLLNAAKQIGFPVLLKAAAGGGGKGMRVVSAEKEFASAYQSAKREAKASFSDDTLIVEKYLAEARHVEIQVFCDSQGGGVYLFERDCSIQRRHQKIIEEAPAPGLGPSLRQQMGQAALAAAQAIDYVGAGTVEFLLAADGQFYFMEMNTRLQVEHPVTEMITSTDLVAWQLAVASGEPLPVTQSELAIDGHAIEVRLYAEDPQNNFLPATGPILHLEWPAPQPYLRVEHGLTQGDRIGVHYDPMLAKLVTWGETRLQAIQRMEQALDHTTLLGLTHNRAFLLAVLNSQWFVEGLYHTHLLNQQLPHLLEANTDSLQQALVLVTLFQLTPEASQQTSPTCNPWVNQAPWRCNYQAESTFHWLVDQQPMAVHVKWLSDSQREDSQWELTIGADKYHCQGKRQQHQLIAQLNSKMVSATITSTDSQYWLHIEQQDWCIEHPPSLLNNPTAASPHDQALVAPMPGSVVSVLVTPGQQVEQGQPLMVLEAMKMEHTIHAPSAGSVDAIYFKAGDLVSEGTDLLALHVEKASQEEPANA</sequence>
<dbReference type="SUPFAM" id="SSF56059">
    <property type="entry name" value="Glutathione synthetase ATP-binding domain-like"/>
    <property type="match status" value="1"/>
</dbReference>
<keyword evidence="7 13" id="KW-0547">Nucleotide-binding</keyword>
<dbReference type="Gene3D" id="2.40.50.100">
    <property type="match status" value="1"/>
</dbReference>
<comment type="function">
    <text evidence="2">This protein is a component of the acetyl coenzyme A carboxylase complex; first, biotin carboxylase catalyzes the carboxylation of the carrier protein and then the transcarboxylase transfers the carboxyl group to form malonyl-CoA.</text>
</comment>
<evidence type="ECO:0000259" key="14">
    <source>
        <dbReference type="PROSITE" id="PS50968"/>
    </source>
</evidence>
<dbReference type="PROSITE" id="PS00188">
    <property type="entry name" value="BIOTIN"/>
    <property type="match status" value="1"/>
</dbReference>
<keyword evidence="18" id="KW-1185">Reference proteome</keyword>
<dbReference type="PROSITE" id="PS00866">
    <property type="entry name" value="CPSASE_1"/>
    <property type="match status" value="1"/>
</dbReference>
<name>A0A853I0V0_9GAMM</name>
<dbReference type="Pfam" id="PF00364">
    <property type="entry name" value="Biotin_lipoyl"/>
    <property type="match status" value="1"/>
</dbReference>
<dbReference type="SUPFAM" id="SSF51230">
    <property type="entry name" value="Single hybrid motif"/>
    <property type="match status" value="1"/>
</dbReference>
<dbReference type="Gene3D" id="3.30.700.40">
    <property type="match status" value="1"/>
</dbReference>
<dbReference type="SMART" id="SM00878">
    <property type="entry name" value="Biotin_carb_C"/>
    <property type="match status" value="1"/>
</dbReference>
<dbReference type="PROSITE" id="PS50979">
    <property type="entry name" value="BC"/>
    <property type="match status" value="1"/>
</dbReference>
<dbReference type="Pfam" id="PF02785">
    <property type="entry name" value="Biotin_carb_C"/>
    <property type="match status" value="1"/>
</dbReference>
<keyword evidence="9" id="KW-0809">Transit peptide</keyword>
<evidence type="ECO:0000256" key="3">
    <source>
        <dbReference type="ARBA" id="ARBA00004956"/>
    </source>
</evidence>
<dbReference type="InterPro" id="IPR000089">
    <property type="entry name" value="Biotin_lipoyl"/>
</dbReference>
<keyword evidence="6" id="KW-0436">Ligase</keyword>
<keyword evidence="8 13" id="KW-0067">ATP-binding</keyword>
<dbReference type="InterPro" id="IPR005479">
    <property type="entry name" value="CPAse_ATP-bd"/>
</dbReference>
<dbReference type="PROSITE" id="PS50968">
    <property type="entry name" value="BIOTINYL_LIPOYL"/>
    <property type="match status" value="1"/>
</dbReference>
<dbReference type="PANTHER" id="PTHR18866:SF33">
    <property type="entry name" value="METHYLCROTONOYL-COA CARBOXYLASE SUBUNIT ALPHA, MITOCHONDRIAL-RELATED"/>
    <property type="match status" value="1"/>
</dbReference>
<protein>
    <recommendedName>
        <fullName evidence="5">Biotin carboxylase</fullName>
    </recommendedName>
    <alternativeName>
        <fullName evidence="11">Acetyl-coenzyme A carboxylase biotin carboxylase subunit A</fullName>
    </alternativeName>
</protein>
<comment type="catalytic activity">
    <reaction evidence="12">
        <text>N(6)-biotinyl-L-lysyl-[protein] + hydrogencarbonate + ATP = N(6)-carboxybiotinyl-L-lysyl-[protein] + ADP + phosphate + H(+)</text>
        <dbReference type="Rhea" id="RHEA:13501"/>
        <dbReference type="Rhea" id="RHEA-COMP:10505"/>
        <dbReference type="Rhea" id="RHEA-COMP:10506"/>
        <dbReference type="ChEBI" id="CHEBI:15378"/>
        <dbReference type="ChEBI" id="CHEBI:17544"/>
        <dbReference type="ChEBI" id="CHEBI:30616"/>
        <dbReference type="ChEBI" id="CHEBI:43474"/>
        <dbReference type="ChEBI" id="CHEBI:83144"/>
        <dbReference type="ChEBI" id="CHEBI:83145"/>
        <dbReference type="ChEBI" id="CHEBI:456216"/>
        <dbReference type="EC" id="6.3.4.14"/>
    </reaction>
</comment>